<evidence type="ECO:0000313" key="2">
    <source>
        <dbReference type="EMBL" id="VDN16741.1"/>
    </source>
</evidence>
<protein>
    <recommendedName>
        <fullName evidence="1">Thioesterase domain-containing protein</fullName>
    </recommendedName>
</protein>
<organism evidence="2 3">
    <name type="scientific">Dibothriocephalus latus</name>
    <name type="common">Fish tapeworm</name>
    <name type="synonym">Diphyllobothrium latum</name>
    <dbReference type="NCBI Taxonomy" id="60516"/>
    <lineage>
        <taxon>Eukaryota</taxon>
        <taxon>Metazoa</taxon>
        <taxon>Spiralia</taxon>
        <taxon>Lophotrochozoa</taxon>
        <taxon>Platyhelminthes</taxon>
        <taxon>Cestoda</taxon>
        <taxon>Eucestoda</taxon>
        <taxon>Diphyllobothriidea</taxon>
        <taxon>Diphyllobothriidae</taxon>
        <taxon>Dibothriocephalus</taxon>
    </lineage>
</organism>
<dbReference type="EMBL" id="UYRU01066930">
    <property type="protein sequence ID" value="VDN16741.1"/>
    <property type="molecule type" value="Genomic_DNA"/>
</dbReference>
<reference evidence="2 3" key="1">
    <citation type="submission" date="2018-11" db="EMBL/GenBank/DDBJ databases">
        <authorList>
            <consortium name="Pathogen Informatics"/>
        </authorList>
    </citation>
    <scope>NUCLEOTIDE SEQUENCE [LARGE SCALE GENOMIC DNA]</scope>
</reference>
<dbReference type="InterPro" id="IPR006683">
    <property type="entry name" value="Thioestr_dom"/>
</dbReference>
<evidence type="ECO:0000313" key="3">
    <source>
        <dbReference type="Proteomes" id="UP000281553"/>
    </source>
</evidence>
<dbReference type="AlphaFoldDB" id="A0A3P7MFN8"/>
<evidence type="ECO:0000259" key="1">
    <source>
        <dbReference type="Pfam" id="PF03061"/>
    </source>
</evidence>
<dbReference type="Pfam" id="PF03061">
    <property type="entry name" value="4HBT"/>
    <property type="match status" value="1"/>
</dbReference>
<accession>A0A3P7MFN8</accession>
<proteinExistence type="predicted"/>
<keyword evidence="3" id="KW-1185">Reference proteome</keyword>
<dbReference type="InterPro" id="IPR029069">
    <property type="entry name" value="HotDog_dom_sf"/>
</dbReference>
<dbReference type="Proteomes" id="UP000281553">
    <property type="component" value="Unassembled WGS sequence"/>
</dbReference>
<gene>
    <name evidence="2" type="ORF">DILT_LOCUS12572</name>
</gene>
<dbReference type="SUPFAM" id="SSF54637">
    <property type="entry name" value="Thioesterase/thiol ester dehydrase-isomerase"/>
    <property type="match status" value="1"/>
</dbReference>
<sequence length="59" mass="6497">MRGGRLQHYIKAAKIDSWVIVESNIVKLGKILAFCEVSLFDEASGSLLAKGKHAKCMFS</sequence>
<dbReference type="Gene3D" id="3.10.129.10">
    <property type="entry name" value="Hotdog Thioesterase"/>
    <property type="match status" value="1"/>
</dbReference>
<name>A0A3P7MFN8_DIBLA</name>
<feature type="domain" description="Thioesterase" evidence="1">
    <location>
        <begin position="8"/>
        <end position="43"/>
    </location>
</feature>
<dbReference type="OrthoDB" id="46529at2759"/>